<dbReference type="EMBL" id="KV441552">
    <property type="protein sequence ID" value="OAG06169.1"/>
    <property type="molecule type" value="Genomic_DNA"/>
</dbReference>
<dbReference type="STRING" id="1460663.A0A177CH45"/>
<dbReference type="FunCoup" id="A0A177CH45">
    <property type="interactions" value="24"/>
</dbReference>
<dbReference type="PROSITE" id="PS51186">
    <property type="entry name" value="GNAT"/>
    <property type="match status" value="1"/>
</dbReference>
<accession>A0A177CH45</accession>
<evidence type="ECO:0000313" key="4">
    <source>
        <dbReference type="EMBL" id="OAG06169.1"/>
    </source>
</evidence>
<dbReference type="GO" id="GO:0008080">
    <property type="term" value="F:N-acetyltransferase activity"/>
    <property type="evidence" value="ECO:0007669"/>
    <property type="project" value="TreeGrafter"/>
</dbReference>
<gene>
    <name evidence="4" type="ORF">CC84DRAFT_1217428</name>
</gene>
<dbReference type="PANTHER" id="PTHR10545">
    <property type="entry name" value="DIAMINE N-ACETYLTRANSFERASE"/>
    <property type="match status" value="1"/>
</dbReference>
<dbReference type="Pfam" id="PF00583">
    <property type="entry name" value="Acetyltransf_1"/>
    <property type="match status" value="1"/>
</dbReference>
<evidence type="ECO:0000256" key="2">
    <source>
        <dbReference type="ARBA" id="ARBA00023315"/>
    </source>
</evidence>
<evidence type="ECO:0000313" key="5">
    <source>
        <dbReference type="Proteomes" id="UP000077069"/>
    </source>
</evidence>
<name>A0A177CH45_9PLEO</name>
<dbReference type="InterPro" id="IPR000182">
    <property type="entry name" value="GNAT_dom"/>
</dbReference>
<dbReference type="InterPro" id="IPR051016">
    <property type="entry name" value="Diverse_Substrate_AcTransf"/>
</dbReference>
<dbReference type="AlphaFoldDB" id="A0A177CH45"/>
<sequence>MPITVTSLSCQDYTQWSSLWAQYLSETANTTLPESQFHSTFARLVAPDGDIHGLVLRDSETGSLLGLAHFTGLASPWSEKRICYMSDLFVAVNERNKGYGRRLLNAVAEAGRLLNCRRVSWITGTDNVVARRLYDKLAASKDVYYRWDLD</sequence>
<evidence type="ECO:0000259" key="3">
    <source>
        <dbReference type="PROSITE" id="PS51186"/>
    </source>
</evidence>
<keyword evidence="5" id="KW-1185">Reference proteome</keyword>
<protein>
    <submittedName>
        <fullName evidence="4">Putative acetyltransferase</fullName>
    </submittedName>
</protein>
<keyword evidence="2" id="KW-0012">Acyltransferase</keyword>
<keyword evidence="1 4" id="KW-0808">Transferase</keyword>
<dbReference type="OrthoDB" id="9975416at2759"/>
<feature type="domain" description="N-acetyltransferase" evidence="3">
    <location>
        <begin position="3"/>
        <end position="150"/>
    </location>
</feature>
<evidence type="ECO:0000256" key="1">
    <source>
        <dbReference type="ARBA" id="ARBA00022679"/>
    </source>
</evidence>
<dbReference type="InParanoid" id="A0A177CH45"/>
<dbReference type="Proteomes" id="UP000077069">
    <property type="component" value="Unassembled WGS sequence"/>
</dbReference>
<organism evidence="4 5">
    <name type="scientific">Paraphaeosphaeria sporulosa</name>
    <dbReference type="NCBI Taxonomy" id="1460663"/>
    <lineage>
        <taxon>Eukaryota</taxon>
        <taxon>Fungi</taxon>
        <taxon>Dikarya</taxon>
        <taxon>Ascomycota</taxon>
        <taxon>Pezizomycotina</taxon>
        <taxon>Dothideomycetes</taxon>
        <taxon>Pleosporomycetidae</taxon>
        <taxon>Pleosporales</taxon>
        <taxon>Massarineae</taxon>
        <taxon>Didymosphaeriaceae</taxon>
        <taxon>Paraphaeosphaeria</taxon>
    </lineage>
</organism>
<dbReference type="GeneID" id="28766376"/>
<dbReference type="Gene3D" id="3.40.630.30">
    <property type="match status" value="1"/>
</dbReference>
<dbReference type="PANTHER" id="PTHR10545:SF42">
    <property type="entry name" value="ACETYLTRANSFERASE"/>
    <property type="match status" value="1"/>
</dbReference>
<dbReference type="SUPFAM" id="SSF55729">
    <property type="entry name" value="Acyl-CoA N-acyltransferases (Nat)"/>
    <property type="match status" value="1"/>
</dbReference>
<reference evidence="4 5" key="1">
    <citation type="submission" date="2016-05" db="EMBL/GenBank/DDBJ databases">
        <title>Comparative analysis of secretome profiles of manganese(II)-oxidizing ascomycete fungi.</title>
        <authorList>
            <consortium name="DOE Joint Genome Institute"/>
            <person name="Zeiner C.A."/>
            <person name="Purvine S.O."/>
            <person name="Zink E.M."/>
            <person name="Wu S."/>
            <person name="Pasa-Tolic L."/>
            <person name="Chaput D.L."/>
            <person name="Haridas S."/>
            <person name="Grigoriev I.V."/>
            <person name="Santelli C.M."/>
            <person name="Hansel C.M."/>
        </authorList>
    </citation>
    <scope>NUCLEOTIDE SEQUENCE [LARGE SCALE GENOMIC DNA]</scope>
    <source>
        <strain evidence="4 5">AP3s5-JAC2a</strain>
    </source>
</reference>
<dbReference type="RefSeq" id="XP_018036534.1">
    <property type="nucleotide sequence ID" value="XM_018182890.1"/>
</dbReference>
<dbReference type="CDD" id="cd04301">
    <property type="entry name" value="NAT_SF"/>
    <property type="match status" value="1"/>
</dbReference>
<dbReference type="InterPro" id="IPR016181">
    <property type="entry name" value="Acyl_CoA_acyltransferase"/>
</dbReference>
<proteinExistence type="predicted"/>